<dbReference type="PANTHER" id="PTHR43341">
    <property type="entry name" value="AMINO ACID PERMEASE"/>
    <property type="match status" value="1"/>
</dbReference>
<evidence type="ECO:0000256" key="4">
    <source>
        <dbReference type="ARBA" id="ARBA00022475"/>
    </source>
</evidence>
<feature type="transmembrane region" description="Helical" evidence="10">
    <location>
        <begin position="119"/>
        <end position="140"/>
    </location>
</feature>
<reference evidence="12 13" key="1">
    <citation type="submission" date="2018-12" db="EMBL/GenBank/DDBJ databases">
        <authorList>
            <person name="Tiukova I."/>
            <person name="Dainat J."/>
        </authorList>
    </citation>
    <scope>NUCLEOTIDE SEQUENCE [LARGE SCALE GENOMIC DNA]</scope>
</reference>
<feature type="transmembrane region" description="Helical" evidence="10">
    <location>
        <begin position="414"/>
        <end position="433"/>
    </location>
</feature>
<name>A0A448YT36_BRENA</name>
<feature type="transmembrane region" description="Helical" evidence="10">
    <location>
        <begin position="152"/>
        <end position="173"/>
    </location>
</feature>
<dbReference type="FunFam" id="1.20.1740.10:FF:000017">
    <property type="entry name" value="Amino acid permease"/>
    <property type="match status" value="1"/>
</dbReference>
<keyword evidence="13" id="KW-1185">Reference proteome</keyword>
<feature type="transmembrane region" description="Helical" evidence="10">
    <location>
        <begin position="314"/>
        <end position="335"/>
    </location>
</feature>
<dbReference type="AlphaFoldDB" id="A0A448YT36"/>
<dbReference type="OrthoDB" id="3900342at2759"/>
<evidence type="ECO:0000256" key="9">
    <source>
        <dbReference type="SAM" id="MobiDB-lite"/>
    </source>
</evidence>
<proteinExistence type="inferred from homology"/>
<dbReference type="GO" id="GO:0015171">
    <property type="term" value="F:amino acid transmembrane transporter activity"/>
    <property type="evidence" value="ECO:0007669"/>
    <property type="project" value="UniProtKB-ARBA"/>
</dbReference>
<dbReference type="PROSITE" id="PS00218">
    <property type="entry name" value="AMINO_ACID_PERMEASE_1"/>
    <property type="match status" value="1"/>
</dbReference>
<keyword evidence="8 10" id="KW-0472">Membrane</keyword>
<accession>A0A448YT36</accession>
<evidence type="ECO:0000256" key="1">
    <source>
        <dbReference type="ARBA" id="ARBA00004651"/>
    </source>
</evidence>
<dbReference type="Proteomes" id="UP000290900">
    <property type="component" value="Unassembled WGS sequence"/>
</dbReference>
<feature type="transmembrane region" description="Helical" evidence="10">
    <location>
        <begin position="484"/>
        <end position="509"/>
    </location>
</feature>
<feature type="transmembrane region" description="Helical" evidence="10">
    <location>
        <begin position="273"/>
        <end position="293"/>
    </location>
</feature>
<evidence type="ECO:0000256" key="7">
    <source>
        <dbReference type="ARBA" id="ARBA00022989"/>
    </source>
</evidence>
<feature type="transmembrane region" description="Helical" evidence="10">
    <location>
        <begin position="521"/>
        <end position="541"/>
    </location>
</feature>
<keyword evidence="6" id="KW-0029">Amino-acid transport</keyword>
<evidence type="ECO:0000259" key="11">
    <source>
        <dbReference type="Pfam" id="PF00324"/>
    </source>
</evidence>
<evidence type="ECO:0000256" key="2">
    <source>
        <dbReference type="ARBA" id="ARBA00006983"/>
    </source>
</evidence>
<dbReference type="InterPro" id="IPR004841">
    <property type="entry name" value="AA-permease/SLC12A_dom"/>
</dbReference>
<feature type="transmembrane region" description="Helical" evidence="10">
    <location>
        <begin position="439"/>
        <end position="463"/>
    </location>
</feature>
<sequence length="594" mass="64714">MSSEKQTNTASVIEVDAKRSKETGTASRSYTTSISSQEDKPREGVKGKFQDFIDGFRQFDVGELDPNLSDMERANVIAARSPLQRKLKSRHIQMIAIGGAIGTGLFVGSGSALSTGGPGSLIIAYFLIGSMIFATVQALGELSVAFPVAGSFLSLCSRFVSPAFGFVIAWNYAMQWLIVMPLELVAASLTIKYWNSSISSAAWVSIFYFGIMLINIFGVRGYGEVEFVLSAIKVIAVVGFSILGVILNCGGGPEGTYIGGKYFHDPGAFNHGFKGLCSVFVTAAFSFAGTELVGLASAETQNPEKTLPSATKQVFWRITLFYLVSLTIVGLLVPYTDPRLLSASSVDAAASPFVISIQNAGIKVLPSIFNAIILISVISVANSAVFACSRTIASLADQGFAPHFFGYIDRKGRPLFGIALSLTVGLLCFLSVSSKEGEAFTWLMALSGLSSICTWSIICLSHIRFRRAMKAQGRSTDELSFTSMSGVIGSWMGLILNILVLVAEFWIALFPVGGKPSAENFFQNYLNIVVNILLFVGYVLWKRRNAVLWLRADSIDLVTGRKDVDVDLVRQEKEAEKAFIRSKPWYYRMYRFWC</sequence>
<dbReference type="InterPro" id="IPR004762">
    <property type="entry name" value="Amino_acid_permease_fungi"/>
</dbReference>
<feature type="compositionally biased region" description="Polar residues" evidence="9">
    <location>
        <begin position="23"/>
        <end position="36"/>
    </location>
</feature>
<dbReference type="Gene3D" id="1.20.1740.10">
    <property type="entry name" value="Amino acid/polyamine transporter I"/>
    <property type="match status" value="1"/>
</dbReference>
<dbReference type="Pfam" id="PF00324">
    <property type="entry name" value="AA_permease"/>
    <property type="match status" value="1"/>
</dbReference>
<dbReference type="InterPro" id="IPR050524">
    <property type="entry name" value="APC_YAT"/>
</dbReference>
<dbReference type="STRING" id="13370.A0A448YT36"/>
<gene>
    <name evidence="12" type="ORF">BRENAR_LOCUS4792</name>
</gene>
<evidence type="ECO:0000256" key="10">
    <source>
        <dbReference type="SAM" id="Phobius"/>
    </source>
</evidence>
<evidence type="ECO:0000256" key="8">
    <source>
        <dbReference type="ARBA" id="ARBA00023136"/>
    </source>
</evidence>
<keyword evidence="4" id="KW-1003">Cell membrane</keyword>
<protein>
    <submittedName>
        <fullName evidence="12">DEKNAAC105090</fullName>
    </submittedName>
</protein>
<dbReference type="InParanoid" id="A0A448YT36"/>
<keyword evidence="3" id="KW-0813">Transport</keyword>
<dbReference type="NCBIfam" id="TIGR00913">
    <property type="entry name" value="2A0310"/>
    <property type="match status" value="1"/>
</dbReference>
<evidence type="ECO:0000313" key="12">
    <source>
        <dbReference type="EMBL" id="VEU24063.1"/>
    </source>
</evidence>
<feature type="compositionally biased region" description="Polar residues" evidence="9">
    <location>
        <begin position="1"/>
        <end position="11"/>
    </location>
</feature>
<dbReference type="EMBL" id="CAACVR010000067">
    <property type="protein sequence ID" value="VEU24063.1"/>
    <property type="molecule type" value="Genomic_DNA"/>
</dbReference>
<comment type="similarity">
    <text evidence="2">Belongs to the amino acid-polyamine-organocation (APC) superfamily. YAT (TC 2.A.3.10) family.</text>
</comment>
<evidence type="ECO:0000256" key="6">
    <source>
        <dbReference type="ARBA" id="ARBA00022970"/>
    </source>
</evidence>
<feature type="region of interest" description="Disordered" evidence="9">
    <location>
        <begin position="1"/>
        <end position="43"/>
    </location>
</feature>
<dbReference type="InterPro" id="IPR004840">
    <property type="entry name" value="Amino_acid_permease_CS"/>
</dbReference>
<feature type="transmembrane region" description="Helical" evidence="10">
    <location>
        <begin position="94"/>
        <end position="113"/>
    </location>
</feature>
<dbReference type="PANTHER" id="PTHR43341:SF1">
    <property type="entry name" value="GENERAL AMINO-ACID PERMEASE GAP1"/>
    <property type="match status" value="1"/>
</dbReference>
<comment type="subcellular location">
    <subcellularLocation>
        <location evidence="1">Cell membrane</location>
        <topology evidence="1">Multi-pass membrane protein</topology>
    </subcellularLocation>
</comment>
<dbReference type="GO" id="GO:0005886">
    <property type="term" value="C:plasma membrane"/>
    <property type="evidence" value="ECO:0007669"/>
    <property type="project" value="UniProtKB-SubCell"/>
</dbReference>
<keyword evidence="5 10" id="KW-0812">Transmembrane</keyword>
<feature type="transmembrane region" description="Helical" evidence="10">
    <location>
        <begin position="193"/>
        <end position="215"/>
    </location>
</feature>
<evidence type="ECO:0000256" key="3">
    <source>
        <dbReference type="ARBA" id="ARBA00022448"/>
    </source>
</evidence>
<feature type="transmembrane region" description="Helical" evidence="10">
    <location>
        <begin position="368"/>
        <end position="393"/>
    </location>
</feature>
<evidence type="ECO:0000313" key="13">
    <source>
        <dbReference type="Proteomes" id="UP000290900"/>
    </source>
</evidence>
<feature type="domain" description="Amino acid permease/ SLC12A" evidence="11">
    <location>
        <begin position="91"/>
        <end position="545"/>
    </location>
</feature>
<organism evidence="12 13">
    <name type="scientific">Brettanomyces naardenensis</name>
    <name type="common">Yeast</name>
    <dbReference type="NCBI Taxonomy" id="13370"/>
    <lineage>
        <taxon>Eukaryota</taxon>
        <taxon>Fungi</taxon>
        <taxon>Dikarya</taxon>
        <taxon>Ascomycota</taxon>
        <taxon>Saccharomycotina</taxon>
        <taxon>Pichiomycetes</taxon>
        <taxon>Pichiales</taxon>
        <taxon>Pichiaceae</taxon>
        <taxon>Brettanomyces</taxon>
    </lineage>
</organism>
<evidence type="ECO:0000256" key="5">
    <source>
        <dbReference type="ARBA" id="ARBA00022692"/>
    </source>
</evidence>
<feature type="transmembrane region" description="Helical" evidence="10">
    <location>
        <begin position="227"/>
        <end position="247"/>
    </location>
</feature>
<keyword evidence="7 10" id="KW-1133">Transmembrane helix</keyword>